<evidence type="ECO:0008006" key="3">
    <source>
        <dbReference type="Google" id="ProtNLM"/>
    </source>
</evidence>
<comment type="caution">
    <text evidence="1">The sequence shown here is derived from an EMBL/GenBank/DDBJ whole genome shotgun (WGS) entry which is preliminary data.</text>
</comment>
<dbReference type="SUPFAM" id="SSF53335">
    <property type="entry name" value="S-adenosyl-L-methionine-dependent methyltransferases"/>
    <property type="match status" value="1"/>
</dbReference>
<organism evidence="1 2">
    <name type="scientific">Roseivirga misakiensis</name>
    <dbReference type="NCBI Taxonomy" id="1563681"/>
    <lineage>
        <taxon>Bacteria</taxon>
        <taxon>Pseudomonadati</taxon>
        <taxon>Bacteroidota</taxon>
        <taxon>Cytophagia</taxon>
        <taxon>Cytophagales</taxon>
        <taxon>Roseivirgaceae</taxon>
        <taxon>Roseivirga</taxon>
    </lineage>
</organism>
<dbReference type="Gene3D" id="3.40.50.150">
    <property type="entry name" value="Vaccinia Virus protein VP39"/>
    <property type="match status" value="1"/>
</dbReference>
<dbReference type="CDD" id="cd02440">
    <property type="entry name" value="AdoMet_MTases"/>
    <property type="match status" value="1"/>
</dbReference>
<keyword evidence="2" id="KW-1185">Reference proteome</keyword>
<sequence length="255" mass="29306">MFQVISFLIYWLKRVDEHSLHAPFIYSFFTQVLKQKHSDSPDIAQIHQQMLSDNRSIQLTDFGAGSRVSSSGQRSIRSIAKYASTPVKFSKMMKHLIHHFQFTEVLELGTSLGINTLYLSSDPQVKVTTLEGDPNIAKIASDNFKASKRENIALIVGNIDETLPKVLKNERKVDLVYIDANHRFEPTLRYFDMILLNCHSESIIILDDIHWSKEMASAWKNLISRPEVTLSIDVFEAGLLWINPKLDKQHYILNF</sequence>
<dbReference type="AlphaFoldDB" id="A0A1E5T1K6"/>
<evidence type="ECO:0000313" key="2">
    <source>
        <dbReference type="Proteomes" id="UP000095552"/>
    </source>
</evidence>
<dbReference type="OrthoDB" id="5464618at2"/>
<dbReference type="Pfam" id="PF13578">
    <property type="entry name" value="Methyltransf_24"/>
    <property type="match status" value="1"/>
</dbReference>
<dbReference type="EMBL" id="MDGQ01000005">
    <property type="protein sequence ID" value="OEK05187.1"/>
    <property type="molecule type" value="Genomic_DNA"/>
</dbReference>
<dbReference type="STRING" id="1563681.BFP71_17415"/>
<reference evidence="1 2" key="1">
    <citation type="submission" date="2016-08" db="EMBL/GenBank/DDBJ databases">
        <title>Draft genome of Fabibacter sp. strain SK-8.</title>
        <authorList>
            <person name="Wong S.-K."/>
            <person name="Hamasaki K."/>
            <person name="Yoshizawa S."/>
        </authorList>
    </citation>
    <scope>NUCLEOTIDE SEQUENCE [LARGE SCALE GENOMIC DNA]</scope>
    <source>
        <strain evidence="1 2">SK-8</strain>
    </source>
</reference>
<dbReference type="RefSeq" id="WP_069836691.1">
    <property type="nucleotide sequence ID" value="NZ_MDGQ01000005.1"/>
</dbReference>
<evidence type="ECO:0000313" key="1">
    <source>
        <dbReference type="EMBL" id="OEK05187.1"/>
    </source>
</evidence>
<name>A0A1E5T1K6_9BACT</name>
<proteinExistence type="predicted"/>
<dbReference type="InterPro" id="IPR029063">
    <property type="entry name" value="SAM-dependent_MTases_sf"/>
</dbReference>
<protein>
    <recommendedName>
        <fullName evidence="3">SAM-dependent methyltransferase</fullName>
    </recommendedName>
</protein>
<gene>
    <name evidence="1" type="ORF">BFP71_17415</name>
</gene>
<accession>A0A1E5T1K6</accession>
<dbReference type="Proteomes" id="UP000095552">
    <property type="component" value="Unassembled WGS sequence"/>
</dbReference>